<name>A0ABQ7EZM0_BRACR</name>
<organism evidence="2 3">
    <name type="scientific">Brassica cretica</name>
    <name type="common">Mustard</name>
    <dbReference type="NCBI Taxonomy" id="69181"/>
    <lineage>
        <taxon>Eukaryota</taxon>
        <taxon>Viridiplantae</taxon>
        <taxon>Streptophyta</taxon>
        <taxon>Embryophyta</taxon>
        <taxon>Tracheophyta</taxon>
        <taxon>Spermatophyta</taxon>
        <taxon>Magnoliopsida</taxon>
        <taxon>eudicotyledons</taxon>
        <taxon>Gunneridae</taxon>
        <taxon>Pentapetalae</taxon>
        <taxon>rosids</taxon>
        <taxon>malvids</taxon>
        <taxon>Brassicales</taxon>
        <taxon>Brassicaceae</taxon>
        <taxon>Brassiceae</taxon>
        <taxon>Brassica</taxon>
    </lineage>
</organism>
<gene>
    <name evidence="2" type="ORF">DY000_02047867</name>
</gene>
<feature type="region of interest" description="Disordered" evidence="1">
    <location>
        <begin position="1"/>
        <end position="24"/>
    </location>
</feature>
<comment type="caution">
    <text evidence="2">The sequence shown here is derived from an EMBL/GenBank/DDBJ whole genome shotgun (WGS) entry which is preliminary data.</text>
</comment>
<protein>
    <submittedName>
        <fullName evidence="2">Uncharacterized protein</fullName>
    </submittedName>
</protein>
<dbReference type="EMBL" id="QGKV02000297">
    <property type="protein sequence ID" value="KAF3608435.1"/>
    <property type="molecule type" value="Genomic_DNA"/>
</dbReference>
<sequence>MEGTPYRKFSISRRKEGDLGTGPGKLHSGEPGFLLVGIQGSFQSPFSSRTRTKVVTMSRGSVSIDVQDEVLIDVGWKISVDGRVASVDGG</sequence>
<evidence type="ECO:0000256" key="1">
    <source>
        <dbReference type="SAM" id="MobiDB-lite"/>
    </source>
</evidence>
<evidence type="ECO:0000313" key="3">
    <source>
        <dbReference type="Proteomes" id="UP000266723"/>
    </source>
</evidence>
<evidence type="ECO:0000313" key="2">
    <source>
        <dbReference type="EMBL" id="KAF3608435.1"/>
    </source>
</evidence>
<keyword evidence="3" id="KW-1185">Reference proteome</keyword>
<proteinExistence type="predicted"/>
<accession>A0ABQ7EZM0</accession>
<dbReference type="Proteomes" id="UP000266723">
    <property type="component" value="Unassembled WGS sequence"/>
</dbReference>
<reference evidence="2 3" key="1">
    <citation type="journal article" date="2020" name="BMC Genomics">
        <title>Intraspecific diversification of the crop wild relative Brassica cretica Lam. using demographic model selection.</title>
        <authorList>
            <person name="Kioukis A."/>
            <person name="Michalopoulou V.A."/>
            <person name="Briers L."/>
            <person name="Pirintsos S."/>
            <person name="Studholme D.J."/>
            <person name="Pavlidis P."/>
            <person name="Sarris P.F."/>
        </authorList>
    </citation>
    <scope>NUCLEOTIDE SEQUENCE [LARGE SCALE GENOMIC DNA]</scope>
    <source>
        <strain evidence="3">cv. PFS-1207/04</strain>
    </source>
</reference>